<dbReference type="EMBL" id="CP022163">
    <property type="protein sequence ID" value="ATB29351.1"/>
    <property type="molecule type" value="Genomic_DNA"/>
</dbReference>
<name>A0A250IDY3_9BACT</name>
<dbReference type="InterPro" id="IPR021815">
    <property type="entry name" value="TsiV"/>
</dbReference>
<sequence>MKPNTPHLRVHARNGQILIRDGISLCFYMRRPHEEVAPAVMASLDAYLRAVGPQALGWYLDTEGDWQELDAPGWELTRREMYSSSPVITLKDTPGGAGSYRFEYHGKSPHTPLVIEEPHAVCAAEFWLPTDYLEEHGPERVRELTMELAAPLPFSSGHADLSFNALDQLVGVSRELRSWCFRYPGMSLREIGRLSWKLGSRVPGVHWLTFLGQPVLGELGGASRLRSRLVSPDISVHELDSDRALVTLGEWPDAGDTEQGHSLPLHRELARVLEPWLHHRSPPWGGFTPEELLRWERRFLD</sequence>
<dbReference type="RefSeq" id="WP_245919746.1">
    <property type="nucleotide sequence ID" value="NZ_CP022163.1"/>
</dbReference>
<dbReference type="Proteomes" id="UP000217289">
    <property type="component" value="Chromosome"/>
</dbReference>
<protein>
    <recommendedName>
        <fullName evidence="3">DUF3396 domain-containing protein</fullName>
    </recommendedName>
</protein>
<organism evidence="1 2">
    <name type="scientific">Melittangium boletus DSM 14713</name>
    <dbReference type="NCBI Taxonomy" id="1294270"/>
    <lineage>
        <taxon>Bacteria</taxon>
        <taxon>Pseudomonadati</taxon>
        <taxon>Myxococcota</taxon>
        <taxon>Myxococcia</taxon>
        <taxon>Myxococcales</taxon>
        <taxon>Cystobacterineae</taxon>
        <taxon>Archangiaceae</taxon>
        <taxon>Melittangium</taxon>
    </lineage>
</organism>
<gene>
    <name evidence="1" type="ORF">MEBOL_002800</name>
</gene>
<reference evidence="1 2" key="1">
    <citation type="submission" date="2017-06" db="EMBL/GenBank/DDBJ databases">
        <authorList>
            <person name="Kim H.J."/>
            <person name="Triplett B.A."/>
        </authorList>
    </citation>
    <scope>NUCLEOTIDE SEQUENCE [LARGE SCALE GENOMIC DNA]</scope>
    <source>
        <strain evidence="1 2">DSM 14713</strain>
    </source>
</reference>
<evidence type="ECO:0008006" key="3">
    <source>
        <dbReference type="Google" id="ProtNLM"/>
    </source>
</evidence>
<accession>A0A250IDY3</accession>
<dbReference type="Pfam" id="PF11876">
    <property type="entry name" value="TsiV"/>
    <property type="match status" value="1"/>
</dbReference>
<dbReference type="AlphaFoldDB" id="A0A250IDY3"/>
<evidence type="ECO:0000313" key="1">
    <source>
        <dbReference type="EMBL" id="ATB29351.1"/>
    </source>
</evidence>
<evidence type="ECO:0000313" key="2">
    <source>
        <dbReference type="Proteomes" id="UP000217289"/>
    </source>
</evidence>
<dbReference type="KEGG" id="mbd:MEBOL_002800"/>
<proteinExistence type="predicted"/>
<keyword evidence="2" id="KW-1185">Reference proteome</keyword>